<comment type="caution">
    <text evidence="5">The sequence shown here is derived from an EMBL/GenBank/DDBJ whole genome shotgun (WGS) entry which is preliminary data.</text>
</comment>
<keyword evidence="1" id="KW-0863">Zinc-finger</keyword>
<feature type="domain" description="RING-type" evidence="4">
    <location>
        <begin position="57"/>
        <end position="98"/>
    </location>
</feature>
<evidence type="ECO:0000256" key="2">
    <source>
        <dbReference type="SAM" id="MobiDB-lite"/>
    </source>
</evidence>
<dbReference type="EMBL" id="NBIV01000083">
    <property type="protein sequence ID" value="PXF44666.1"/>
    <property type="molecule type" value="Genomic_DNA"/>
</dbReference>
<feature type="transmembrane region" description="Helical" evidence="3">
    <location>
        <begin position="285"/>
        <end position="304"/>
    </location>
</feature>
<dbReference type="PROSITE" id="PS50089">
    <property type="entry name" value="ZF_RING_2"/>
    <property type="match status" value="1"/>
</dbReference>
<dbReference type="Proteomes" id="UP000247409">
    <property type="component" value="Unassembled WGS sequence"/>
</dbReference>
<keyword evidence="3" id="KW-0472">Membrane</keyword>
<dbReference type="PANTHER" id="PTHR12981">
    <property type="entry name" value="ZINC FINGER PROTEIN-LIKE 1"/>
    <property type="match status" value="1"/>
</dbReference>
<dbReference type="SUPFAM" id="SSF57850">
    <property type="entry name" value="RING/U-box"/>
    <property type="match status" value="1"/>
</dbReference>
<dbReference type="AlphaFoldDB" id="A0A2V3IRC3"/>
<reference evidence="5 6" key="1">
    <citation type="journal article" date="2018" name="Mol. Biol. Evol.">
        <title>Analysis of the draft genome of the red seaweed Gracilariopsis chorda provides insights into genome size evolution in Rhodophyta.</title>
        <authorList>
            <person name="Lee J."/>
            <person name="Yang E.C."/>
            <person name="Graf L."/>
            <person name="Yang J.H."/>
            <person name="Qiu H."/>
            <person name="Zel Zion U."/>
            <person name="Chan C.X."/>
            <person name="Stephens T.G."/>
            <person name="Weber A.P.M."/>
            <person name="Boo G.H."/>
            <person name="Boo S.M."/>
            <person name="Kim K.M."/>
            <person name="Shin Y."/>
            <person name="Jung M."/>
            <person name="Lee S.J."/>
            <person name="Yim H.S."/>
            <person name="Lee J.H."/>
            <person name="Bhattacharya D."/>
            <person name="Yoon H.S."/>
        </authorList>
    </citation>
    <scope>NUCLEOTIDE SEQUENCE [LARGE SCALE GENOMIC DNA]</scope>
    <source>
        <strain evidence="5 6">SKKU-2015</strain>
        <tissue evidence="5">Whole body</tissue>
    </source>
</reference>
<evidence type="ECO:0000313" key="6">
    <source>
        <dbReference type="Proteomes" id="UP000247409"/>
    </source>
</evidence>
<feature type="region of interest" description="Disordered" evidence="2">
    <location>
        <begin position="195"/>
        <end position="221"/>
    </location>
</feature>
<dbReference type="GO" id="GO:0008270">
    <property type="term" value="F:zinc ion binding"/>
    <property type="evidence" value="ECO:0007669"/>
    <property type="project" value="UniProtKB-KW"/>
</dbReference>
<keyword evidence="1" id="KW-0479">Metal-binding</keyword>
<protein>
    <submittedName>
        <fullName evidence="5">Zinc finger protein-like 1-like</fullName>
    </submittedName>
</protein>
<dbReference type="GO" id="GO:0005794">
    <property type="term" value="C:Golgi apparatus"/>
    <property type="evidence" value="ECO:0007669"/>
    <property type="project" value="TreeGrafter"/>
</dbReference>
<dbReference type="InterPro" id="IPR013083">
    <property type="entry name" value="Znf_RING/FYVE/PHD"/>
</dbReference>
<keyword evidence="3" id="KW-0812">Transmembrane</keyword>
<proteinExistence type="predicted"/>
<dbReference type="InterPro" id="IPR001841">
    <property type="entry name" value="Znf_RING"/>
</dbReference>
<organism evidence="5 6">
    <name type="scientific">Gracilariopsis chorda</name>
    <dbReference type="NCBI Taxonomy" id="448386"/>
    <lineage>
        <taxon>Eukaryota</taxon>
        <taxon>Rhodophyta</taxon>
        <taxon>Florideophyceae</taxon>
        <taxon>Rhodymeniophycidae</taxon>
        <taxon>Gracilariales</taxon>
        <taxon>Gracilariaceae</taxon>
        <taxon>Gracilariopsis</taxon>
    </lineage>
</organism>
<accession>A0A2V3IRC3</accession>
<evidence type="ECO:0000256" key="1">
    <source>
        <dbReference type="PROSITE-ProRule" id="PRU00175"/>
    </source>
</evidence>
<dbReference type="GO" id="GO:0016020">
    <property type="term" value="C:membrane"/>
    <property type="evidence" value="ECO:0007669"/>
    <property type="project" value="UniProtKB-SubCell"/>
</dbReference>
<gene>
    <name evidence="5" type="ORF">BWQ96_05523</name>
</gene>
<dbReference type="OrthoDB" id="1916590at2759"/>
<sequence length="343" mass="38064">MGRCGACRAQTQHFCFIHQTFVCETCLVADDSVHGRCVVRTYRNFIEDASYQWPPVCAACATQLESNVDTIRRTCLHVEHATCIENSRAVNRECPLCNTILVDKSDHSQLAQAIRRRLHTMTTVSLGSAPTVITASSWDDSARWTSNSNNTLNLKRQSTLPKALEDHPEDHSRIVSQTDCSDALNHIKSHSNPERIATKEGTPSRVSMAARTVSTPPKPTQVDARIDMDILPQKVGHTSRTAKPVKRDATSSAIVTSTSVRKVIKLGNRRFIDLRKRLSTNRRQLATFLVCAICIVVITFLMSGEEQLPTASRPVTDQVSLPHVIVNPAFIKKPQKPGVLHRG</sequence>
<evidence type="ECO:0000313" key="5">
    <source>
        <dbReference type="EMBL" id="PXF44666.1"/>
    </source>
</evidence>
<name>A0A2V3IRC3_9FLOR</name>
<dbReference type="Gene3D" id="3.30.40.10">
    <property type="entry name" value="Zinc/RING finger domain, C3HC4 (zinc finger)"/>
    <property type="match status" value="1"/>
</dbReference>
<dbReference type="PANTHER" id="PTHR12981:SF0">
    <property type="entry name" value="ZINC FINGER PROTEIN-LIKE 1"/>
    <property type="match status" value="1"/>
</dbReference>
<dbReference type="InterPro" id="IPR058731">
    <property type="entry name" value="Znf-B_box_ZFPL1-like"/>
</dbReference>
<evidence type="ECO:0000256" key="3">
    <source>
        <dbReference type="SAM" id="Phobius"/>
    </source>
</evidence>
<keyword evidence="1" id="KW-0862">Zinc</keyword>
<keyword evidence="6" id="KW-1185">Reference proteome</keyword>
<keyword evidence="3" id="KW-1133">Transmembrane helix</keyword>
<dbReference type="Pfam" id="PF25993">
    <property type="entry name" value="zf-B_box_ZFPL1"/>
    <property type="match status" value="1"/>
</dbReference>
<evidence type="ECO:0000259" key="4">
    <source>
        <dbReference type="PROSITE" id="PS50089"/>
    </source>
</evidence>
<dbReference type="InterPro" id="IPR039043">
    <property type="entry name" value="ZFPL1"/>
</dbReference>